<dbReference type="RefSeq" id="WP_203365943.1">
    <property type="nucleotide sequence ID" value="NZ_WSFT01000027.1"/>
</dbReference>
<dbReference type="EMBL" id="WSFT01000027">
    <property type="protein sequence ID" value="MBS4538015.1"/>
    <property type="molecule type" value="Genomic_DNA"/>
</dbReference>
<evidence type="ECO:0000313" key="1">
    <source>
        <dbReference type="EMBL" id="MBS4538015.1"/>
    </source>
</evidence>
<sequence>MTINCSEKCTHQSEGICSLNHIINSTGISENNCPYFDYKDKSYMKKEFYKENFN</sequence>
<protein>
    <submittedName>
        <fullName evidence="1">Hydroxymyristoyl-ACP dehydratase</fullName>
    </submittedName>
</protein>
<evidence type="ECO:0000313" key="2">
    <source>
        <dbReference type="Proteomes" id="UP000724672"/>
    </source>
</evidence>
<name>A0A942UV18_9FIRM</name>
<dbReference type="AlphaFoldDB" id="A0A942UV18"/>
<proteinExistence type="predicted"/>
<gene>
    <name evidence="1" type="ORF">GOQ27_06050</name>
</gene>
<organism evidence="1 2">
    <name type="scientific">Anaeromonas frigoriresistens</name>
    <dbReference type="NCBI Taxonomy" id="2683708"/>
    <lineage>
        <taxon>Bacteria</taxon>
        <taxon>Bacillati</taxon>
        <taxon>Bacillota</taxon>
        <taxon>Tissierellia</taxon>
        <taxon>Tissierellales</taxon>
        <taxon>Thermohalobacteraceae</taxon>
        <taxon>Anaeromonas</taxon>
    </lineage>
</organism>
<reference evidence="1" key="1">
    <citation type="submission" date="2019-12" db="EMBL/GenBank/DDBJ databases">
        <title>Clostridiaceae gen. nov. sp. nov., isolated from sediment in Xinjiang, China.</title>
        <authorList>
            <person name="Zhang R."/>
        </authorList>
    </citation>
    <scope>NUCLEOTIDE SEQUENCE</scope>
    <source>
        <strain evidence="1">D2Q-11</strain>
    </source>
</reference>
<keyword evidence="2" id="KW-1185">Reference proteome</keyword>
<comment type="caution">
    <text evidence="1">The sequence shown here is derived from an EMBL/GenBank/DDBJ whole genome shotgun (WGS) entry which is preliminary data.</text>
</comment>
<dbReference type="Proteomes" id="UP000724672">
    <property type="component" value="Unassembled WGS sequence"/>
</dbReference>
<accession>A0A942UV18</accession>